<evidence type="ECO:0000313" key="2">
    <source>
        <dbReference type="EMBL" id="GBP82086.1"/>
    </source>
</evidence>
<dbReference type="GO" id="GO:0004497">
    <property type="term" value="F:monooxygenase activity"/>
    <property type="evidence" value="ECO:0007669"/>
    <property type="project" value="UniProtKB-KW"/>
</dbReference>
<keyword evidence="1" id="KW-0560">Oxidoreductase</keyword>
<dbReference type="Proteomes" id="UP000299102">
    <property type="component" value="Unassembled WGS sequence"/>
</dbReference>
<dbReference type="InterPro" id="IPR036396">
    <property type="entry name" value="Cyt_P450_sf"/>
</dbReference>
<evidence type="ECO:0000313" key="3">
    <source>
        <dbReference type="Proteomes" id="UP000299102"/>
    </source>
</evidence>
<dbReference type="GO" id="GO:0020037">
    <property type="term" value="F:heme binding"/>
    <property type="evidence" value="ECO:0007669"/>
    <property type="project" value="InterPro"/>
</dbReference>
<organism evidence="2 3">
    <name type="scientific">Eumeta variegata</name>
    <name type="common">Bagworm moth</name>
    <name type="synonym">Eumeta japonica</name>
    <dbReference type="NCBI Taxonomy" id="151549"/>
    <lineage>
        <taxon>Eukaryota</taxon>
        <taxon>Metazoa</taxon>
        <taxon>Ecdysozoa</taxon>
        <taxon>Arthropoda</taxon>
        <taxon>Hexapoda</taxon>
        <taxon>Insecta</taxon>
        <taxon>Pterygota</taxon>
        <taxon>Neoptera</taxon>
        <taxon>Endopterygota</taxon>
        <taxon>Lepidoptera</taxon>
        <taxon>Glossata</taxon>
        <taxon>Ditrysia</taxon>
        <taxon>Tineoidea</taxon>
        <taxon>Psychidae</taxon>
        <taxon>Oiketicinae</taxon>
        <taxon>Eumeta</taxon>
    </lineage>
</organism>
<dbReference type="GO" id="GO:0005506">
    <property type="term" value="F:iron ion binding"/>
    <property type="evidence" value="ECO:0007669"/>
    <property type="project" value="InterPro"/>
</dbReference>
<reference evidence="2 3" key="1">
    <citation type="journal article" date="2019" name="Commun. Biol.">
        <title>The bagworm genome reveals a unique fibroin gene that provides high tensile strength.</title>
        <authorList>
            <person name="Kono N."/>
            <person name="Nakamura H."/>
            <person name="Ohtoshi R."/>
            <person name="Tomita M."/>
            <person name="Numata K."/>
            <person name="Arakawa K."/>
        </authorList>
    </citation>
    <scope>NUCLEOTIDE SEQUENCE [LARGE SCALE GENOMIC DNA]</scope>
</reference>
<keyword evidence="3" id="KW-1185">Reference proteome</keyword>
<evidence type="ECO:0000256" key="1">
    <source>
        <dbReference type="ARBA" id="ARBA00023033"/>
    </source>
</evidence>
<dbReference type="EMBL" id="BGZK01001547">
    <property type="protein sequence ID" value="GBP82086.1"/>
    <property type="molecule type" value="Genomic_DNA"/>
</dbReference>
<dbReference type="SUPFAM" id="SSF48264">
    <property type="entry name" value="Cytochrome P450"/>
    <property type="match status" value="1"/>
</dbReference>
<accession>A0A4C1Z0G5</accession>
<name>A0A4C1Z0G5_EUMVA</name>
<comment type="caution">
    <text evidence="2">The sequence shown here is derived from an EMBL/GenBank/DDBJ whole genome shotgun (WGS) entry which is preliminary data.</text>
</comment>
<proteinExistence type="predicted"/>
<dbReference type="AlphaFoldDB" id="A0A4C1Z0G5"/>
<protein>
    <submittedName>
        <fullName evidence="2">Uncharacterized protein</fullName>
    </submittedName>
</protein>
<sequence>MCETFLACWILSQTMQPEVRFAGDKSYSRRRPNILVPVQALHTDGRHFKDAAKYKPERFDWDSIYEFKKQNVYLPFKAHELVASLTALAALLHKSRAEAALTTSRHPTVSPHFQHHAKLQSKHVPDLDEAKQNDHRRIHLTEIAVQRFMKRHDLWRNRQRCKPSIRILASSGRTPITTPTRGIAMGGSCGSRGRRPRDVTRHSLSDTDCTAEYAGAPGRAVADRHLKQSTLFRQLGDYEGRRFRGERWNRLSGTETYKRYLELL</sequence>
<keyword evidence="1" id="KW-0503">Monooxygenase</keyword>
<gene>
    <name evidence="2" type="ORF">EVAR_89425_1</name>
</gene>
<dbReference type="GO" id="GO:0016705">
    <property type="term" value="F:oxidoreductase activity, acting on paired donors, with incorporation or reduction of molecular oxygen"/>
    <property type="evidence" value="ECO:0007669"/>
    <property type="project" value="InterPro"/>
</dbReference>